<dbReference type="Proteomes" id="UP000460318">
    <property type="component" value="Unassembled WGS sequence"/>
</dbReference>
<dbReference type="EMBL" id="WUBI01000001">
    <property type="protein sequence ID" value="MWV44344.1"/>
    <property type="molecule type" value="Genomic_DNA"/>
</dbReference>
<dbReference type="RefSeq" id="WP_160497770.1">
    <property type="nucleotide sequence ID" value="NZ_WUBI01000001.1"/>
</dbReference>
<reference evidence="1 2" key="1">
    <citation type="submission" date="2019-12" db="EMBL/GenBank/DDBJ databases">
        <title>Paenibacillus sp. nov., an endophytic bacterium isolated from the stem of Dendrobium.</title>
        <authorList>
            <person name="Zhao R."/>
        </authorList>
    </citation>
    <scope>NUCLEOTIDE SEQUENCE [LARGE SCALE GENOMIC DNA]</scope>
    <source>
        <strain evidence="1 2">HJL G12</strain>
    </source>
</reference>
<evidence type="ECO:0000313" key="1">
    <source>
        <dbReference type="EMBL" id="MWV44344.1"/>
    </source>
</evidence>
<keyword evidence="2" id="KW-1185">Reference proteome</keyword>
<accession>A0A7X3LIJ5</accession>
<evidence type="ECO:0000313" key="2">
    <source>
        <dbReference type="Proteomes" id="UP000460318"/>
    </source>
</evidence>
<dbReference type="AlphaFoldDB" id="A0A7X3LIJ5"/>
<gene>
    <name evidence="1" type="ORF">GRF59_11955</name>
</gene>
<sequence>MISGKKFKRLDTVRGLVHEMLSAREISSKKREAWVHLFEVSYFASFLAMRRGQDSEITAITGFLHGFYFYKTGIKDFPGPNSANTVRPILRSTQLFNDEELSVILDRSFIKKINIDFMTHTMKLLKMLF</sequence>
<proteinExistence type="predicted"/>
<protein>
    <submittedName>
        <fullName evidence="1">Uncharacterized protein</fullName>
    </submittedName>
</protein>
<organism evidence="1 2">
    <name type="scientific">Paenibacillus dendrobii</name>
    <dbReference type="NCBI Taxonomy" id="2691084"/>
    <lineage>
        <taxon>Bacteria</taxon>
        <taxon>Bacillati</taxon>
        <taxon>Bacillota</taxon>
        <taxon>Bacilli</taxon>
        <taxon>Bacillales</taxon>
        <taxon>Paenibacillaceae</taxon>
        <taxon>Paenibacillus</taxon>
    </lineage>
</organism>
<comment type="caution">
    <text evidence="1">The sequence shown here is derived from an EMBL/GenBank/DDBJ whole genome shotgun (WGS) entry which is preliminary data.</text>
</comment>
<name>A0A7X3LIJ5_9BACL</name>